<comment type="cofactor">
    <cofactor evidence="1">
        <name>thiamine diphosphate</name>
        <dbReference type="ChEBI" id="CHEBI:58937"/>
    </cofactor>
</comment>
<keyword evidence="3" id="KW-0786">Thiamine pyrophosphate</keyword>
<evidence type="ECO:0000256" key="1">
    <source>
        <dbReference type="ARBA" id="ARBA00001964"/>
    </source>
</evidence>
<evidence type="ECO:0000256" key="2">
    <source>
        <dbReference type="ARBA" id="ARBA00023002"/>
    </source>
</evidence>
<dbReference type="InterPro" id="IPR001017">
    <property type="entry name" value="DH_E1"/>
</dbReference>
<proteinExistence type="predicted"/>
<organism evidence="5 6">
    <name type="scientific">Nocardioides marmoriginsengisoli</name>
    <dbReference type="NCBI Taxonomy" id="661483"/>
    <lineage>
        <taxon>Bacteria</taxon>
        <taxon>Bacillati</taxon>
        <taxon>Actinomycetota</taxon>
        <taxon>Actinomycetes</taxon>
        <taxon>Propionibacteriales</taxon>
        <taxon>Nocardioidaceae</taxon>
        <taxon>Nocardioides</taxon>
    </lineage>
</organism>
<sequence length="327" mass="35412">MEGEGLNVELFQRLVFTRRFLEKVDTLYRQGRVRGPAHLGLGQEAIAVGVGSLLRPGDRSIGTYRGHAHALARGASPESMLRELLGREGGICAGKGGSMHITSVEHGYYGSYAIVGAHLTIANGLAWADQIQRNDAVTVCFFGDGTVNIGAFHEAVTLAAVWKLPVVFVCENNQYMEYTPISAMIPTARPAADKAAAYGMTSIVVDGNDLTEVRRVIGAAIEDARCGRGPALVEADTYRLKGHSAADAGKYRPAEEVERWRARDPLLVYREQLIAAELLDDSAADQMWTDARDELNALTEVVLKAPPPDASGAWTDLWSDGSSSWRN</sequence>
<evidence type="ECO:0000313" key="6">
    <source>
        <dbReference type="Proteomes" id="UP000267128"/>
    </source>
</evidence>
<dbReference type="Gene3D" id="3.40.50.970">
    <property type="match status" value="1"/>
</dbReference>
<dbReference type="SUPFAM" id="SSF52518">
    <property type="entry name" value="Thiamin diphosphate-binding fold (THDP-binding)"/>
    <property type="match status" value="1"/>
</dbReference>
<dbReference type="Pfam" id="PF00676">
    <property type="entry name" value="E1_dh"/>
    <property type="match status" value="1"/>
</dbReference>
<dbReference type="OrthoDB" id="9766715at2"/>
<dbReference type="GO" id="GO:0004739">
    <property type="term" value="F:pyruvate dehydrogenase (acetyl-transferring) activity"/>
    <property type="evidence" value="ECO:0007669"/>
    <property type="project" value="TreeGrafter"/>
</dbReference>
<reference evidence="5 6" key="1">
    <citation type="submission" date="2018-11" db="EMBL/GenBank/DDBJ databases">
        <authorList>
            <person name="Li F."/>
        </authorList>
    </citation>
    <scope>NUCLEOTIDE SEQUENCE [LARGE SCALE GENOMIC DNA]</scope>
    <source>
        <strain evidence="5 6">Gsoil 097</strain>
    </source>
</reference>
<dbReference type="GO" id="GO:0000287">
    <property type="term" value="F:magnesium ion binding"/>
    <property type="evidence" value="ECO:0007669"/>
    <property type="project" value="UniProtKB-ARBA"/>
</dbReference>
<dbReference type="EMBL" id="RJSE01000007">
    <property type="protein sequence ID" value="RNL62843.1"/>
    <property type="molecule type" value="Genomic_DNA"/>
</dbReference>
<dbReference type="CDD" id="cd02000">
    <property type="entry name" value="TPP_E1_PDC_ADC_BCADC"/>
    <property type="match status" value="1"/>
</dbReference>
<dbReference type="PANTHER" id="PTHR11516:SF60">
    <property type="entry name" value="PYRUVATE DEHYDROGENASE E1 COMPONENT SUBUNIT ALPHA"/>
    <property type="match status" value="1"/>
</dbReference>
<comment type="caution">
    <text evidence="5">The sequence shown here is derived from an EMBL/GenBank/DDBJ whole genome shotgun (WGS) entry which is preliminary data.</text>
</comment>
<keyword evidence="6" id="KW-1185">Reference proteome</keyword>
<dbReference type="AlphaFoldDB" id="A0A3N0CIS4"/>
<evidence type="ECO:0000256" key="3">
    <source>
        <dbReference type="ARBA" id="ARBA00023052"/>
    </source>
</evidence>
<dbReference type="InterPro" id="IPR029061">
    <property type="entry name" value="THDP-binding"/>
</dbReference>
<accession>A0A3N0CIS4</accession>
<protein>
    <submittedName>
        <fullName evidence="5">Thiamine pyrophosphate-dependent dehydrogenase E1 component subunit alpha</fullName>
    </submittedName>
</protein>
<evidence type="ECO:0000259" key="4">
    <source>
        <dbReference type="Pfam" id="PF00676"/>
    </source>
</evidence>
<evidence type="ECO:0000313" key="5">
    <source>
        <dbReference type="EMBL" id="RNL62843.1"/>
    </source>
</evidence>
<dbReference type="Proteomes" id="UP000267128">
    <property type="component" value="Unassembled WGS sequence"/>
</dbReference>
<keyword evidence="2" id="KW-0560">Oxidoreductase</keyword>
<dbReference type="InterPro" id="IPR050642">
    <property type="entry name" value="PDH_E1_Alpha_Subunit"/>
</dbReference>
<feature type="domain" description="Dehydrogenase E1 component" evidence="4">
    <location>
        <begin position="13"/>
        <end position="308"/>
    </location>
</feature>
<dbReference type="PANTHER" id="PTHR11516">
    <property type="entry name" value="PYRUVATE DEHYDROGENASE E1 COMPONENT, ALPHA SUBUNIT BACTERIAL AND ORGANELLAR"/>
    <property type="match status" value="1"/>
</dbReference>
<name>A0A3N0CIS4_9ACTN</name>
<gene>
    <name evidence="5" type="ORF">EFK50_13985</name>
</gene>
<dbReference type="GO" id="GO:0006086">
    <property type="term" value="P:pyruvate decarboxylation to acetyl-CoA"/>
    <property type="evidence" value="ECO:0007669"/>
    <property type="project" value="TreeGrafter"/>
</dbReference>